<sequence length="144" mass="16362">MYVLSGYYNIEKDEVHFTSLIRGEVGAATKPFWSPSSKYFAYIDAIGPGSPTNAIVIEGIDDEGFIIGDSTQKRLSEIDYKDLGDFNGINPFFRELEWSKNGEKLFFTKVPGPATPPEKRKELGEEGKRLYFDIYKKEIMEEAD</sequence>
<dbReference type="RefSeq" id="WP_089024569.1">
    <property type="nucleotide sequence ID" value="NZ_NIQC01000047.1"/>
</dbReference>
<proteinExistence type="predicted"/>
<comment type="caution">
    <text evidence="1">The sequence shown here is derived from an EMBL/GenBank/DDBJ whole genome shotgun (WGS) entry which is preliminary data.</text>
</comment>
<gene>
    <name evidence="1" type="ORF">CDO51_12555</name>
</gene>
<evidence type="ECO:0000313" key="2">
    <source>
        <dbReference type="Proteomes" id="UP000214588"/>
    </source>
</evidence>
<dbReference type="EMBL" id="NIQC01000047">
    <property type="protein sequence ID" value="OWZ82716.1"/>
    <property type="molecule type" value="Genomic_DNA"/>
</dbReference>
<name>A0A226BUP2_9FIRM</name>
<dbReference type="AlphaFoldDB" id="A0A226BUP2"/>
<evidence type="ECO:0000313" key="1">
    <source>
        <dbReference type="EMBL" id="OWZ82716.1"/>
    </source>
</evidence>
<dbReference type="Proteomes" id="UP000214588">
    <property type="component" value="Unassembled WGS sequence"/>
</dbReference>
<protein>
    <submittedName>
        <fullName evidence="1">Uncharacterized protein</fullName>
    </submittedName>
</protein>
<organism evidence="1 2">
    <name type="scientific">Natranaerobius trueperi</name>
    <dbReference type="NCBI Taxonomy" id="759412"/>
    <lineage>
        <taxon>Bacteria</taxon>
        <taxon>Bacillati</taxon>
        <taxon>Bacillota</taxon>
        <taxon>Clostridia</taxon>
        <taxon>Natranaerobiales</taxon>
        <taxon>Natranaerobiaceae</taxon>
        <taxon>Natranaerobius</taxon>
    </lineage>
</organism>
<keyword evidence="2" id="KW-1185">Reference proteome</keyword>
<reference evidence="1 2" key="1">
    <citation type="submission" date="2017-06" db="EMBL/GenBank/DDBJ databases">
        <title>Draft Genome Sequence of Natranaerobius trueperi halophilic, alkalithermophilic bacteria from soda lakes.</title>
        <authorList>
            <person name="Zhao B."/>
        </authorList>
    </citation>
    <scope>NUCLEOTIDE SEQUENCE [LARGE SCALE GENOMIC DNA]</scope>
    <source>
        <strain evidence="1 2">DSM 18760</strain>
    </source>
</reference>
<accession>A0A226BUP2</accession>